<dbReference type="Proteomes" id="UP000620139">
    <property type="component" value="Unassembled WGS sequence"/>
</dbReference>
<feature type="coiled-coil region" evidence="1">
    <location>
        <begin position="15"/>
        <end position="42"/>
    </location>
</feature>
<dbReference type="AlphaFoldDB" id="A0A931ITE4"/>
<evidence type="ECO:0000256" key="1">
    <source>
        <dbReference type="SAM" id="Coils"/>
    </source>
</evidence>
<gene>
    <name evidence="3" type="ORF">I7X43_02880</name>
</gene>
<keyword evidence="1" id="KW-0175">Coiled coil</keyword>
<organism evidence="3 4">
    <name type="scientific">Inhella gelatinilytica</name>
    <dbReference type="NCBI Taxonomy" id="2795030"/>
    <lineage>
        <taxon>Bacteria</taxon>
        <taxon>Pseudomonadati</taxon>
        <taxon>Pseudomonadota</taxon>
        <taxon>Betaproteobacteria</taxon>
        <taxon>Burkholderiales</taxon>
        <taxon>Sphaerotilaceae</taxon>
        <taxon>Inhella</taxon>
    </lineage>
</organism>
<reference evidence="3" key="1">
    <citation type="submission" date="2020-12" db="EMBL/GenBank/DDBJ databases">
        <title>The genome sequence of Inhella sp. 4Y17.</title>
        <authorList>
            <person name="Liu Y."/>
        </authorList>
    </citation>
    <scope>NUCLEOTIDE SEQUENCE</scope>
    <source>
        <strain evidence="3">4Y10</strain>
    </source>
</reference>
<name>A0A931ITE4_9BURK</name>
<evidence type="ECO:0000313" key="3">
    <source>
        <dbReference type="EMBL" id="MBH9551784.1"/>
    </source>
</evidence>
<dbReference type="SUPFAM" id="SSF46565">
    <property type="entry name" value="Chaperone J-domain"/>
    <property type="match status" value="1"/>
</dbReference>
<dbReference type="InterPro" id="IPR001623">
    <property type="entry name" value="DnaJ_domain"/>
</dbReference>
<evidence type="ECO:0000313" key="4">
    <source>
        <dbReference type="Proteomes" id="UP000620139"/>
    </source>
</evidence>
<comment type="caution">
    <text evidence="3">The sequence shown here is derived from an EMBL/GenBank/DDBJ whole genome shotgun (WGS) entry which is preliminary data.</text>
</comment>
<dbReference type="RefSeq" id="WP_198099383.1">
    <property type="nucleotide sequence ID" value="NZ_JAEDAL010000001.1"/>
</dbReference>
<dbReference type="CDD" id="cd06257">
    <property type="entry name" value="DnaJ"/>
    <property type="match status" value="1"/>
</dbReference>
<proteinExistence type="predicted"/>
<sequence length="366" mass="41513">MARLLTIPQPHNAVLTPAQRKFNQLQKQIDSARQKLAAWDAAVPPFAAAFAQQVLPLRAEALQLRREVALQLDAWLAEPKAWTQGEREVMRDIACDIAFEALEGHDLPEAERARWTALHDRHADRELEAEQAAHLEALKAMLAEQTGLDLEGEAFADPQELFQHVRARLQDERDEEEALAAERKAKRKPTAAQARRAAEQEAIKTQAQKSLREVFRKLASALHPDRAPDEEEATRRTALMQRVNAAYAAEDLLALLSLQLEVEQIDAQHLKGASEAQLKHFNAVLQEQLEELQGEVHQRAVQFCAQFQLNPERQPDPARLSPLMNQAQAAWRAEVYLANRDLQSLYDRALTKRWIKRVRAEARPQG</sequence>
<dbReference type="Gene3D" id="1.10.287.110">
    <property type="entry name" value="DnaJ domain"/>
    <property type="match status" value="1"/>
</dbReference>
<evidence type="ECO:0000256" key="2">
    <source>
        <dbReference type="SAM" id="MobiDB-lite"/>
    </source>
</evidence>
<protein>
    <submittedName>
        <fullName evidence="3">J domain-containing protein</fullName>
    </submittedName>
</protein>
<dbReference type="EMBL" id="JAEDAL010000001">
    <property type="protein sequence ID" value="MBH9551784.1"/>
    <property type="molecule type" value="Genomic_DNA"/>
</dbReference>
<dbReference type="InterPro" id="IPR036869">
    <property type="entry name" value="J_dom_sf"/>
</dbReference>
<feature type="region of interest" description="Disordered" evidence="2">
    <location>
        <begin position="173"/>
        <end position="203"/>
    </location>
</feature>
<keyword evidence="4" id="KW-1185">Reference proteome</keyword>
<accession>A0A931ITE4</accession>